<evidence type="ECO:0000313" key="2">
    <source>
        <dbReference type="Proteomes" id="UP000176339"/>
    </source>
</evidence>
<proteinExistence type="predicted"/>
<dbReference type="Proteomes" id="UP000176339">
    <property type="component" value="Unassembled WGS sequence"/>
</dbReference>
<protein>
    <submittedName>
        <fullName evidence="1">Uncharacterized protein</fullName>
    </submittedName>
</protein>
<dbReference type="InterPro" id="IPR035093">
    <property type="entry name" value="RelE/ParE_toxin_dom_sf"/>
</dbReference>
<reference evidence="1 2" key="1">
    <citation type="journal article" date="2016" name="Nat. Commun.">
        <title>Thousands of microbial genomes shed light on interconnected biogeochemical processes in an aquifer system.</title>
        <authorList>
            <person name="Anantharaman K."/>
            <person name="Brown C.T."/>
            <person name="Hug L.A."/>
            <person name="Sharon I."/>
            <person name="Castelle C.J."/>
            <person name="Probst A.J."/>
            <person name="Thomas B.C."/>
            <person name="Singh A."/>
            <person name="Wilkins M.J."/>
            <person name="Karaoz U."/>
            <person name="Brodie E.L."/>
            <person name="Williams K.H."/>
            <person name="Hubbard S.S."/>
            <person name="Banfield J.F."/>
        </authorList>
    </citation>
    <scope>NUCLEOTIDE SEQUENCE [LARGE SCALE GENOMIC DNA]</scope>
</reference>
<organism evidence="1 2">
    <name type="scientific">Candidatus Doudnabacteria bacterium RIFCSPHIGHO2_01_FULL_49_9</name>
    <dbReference type="NCBI Taxonomy" id="1817827"/>
    <lineage>
        <taxon>Bacteria</taxon>
        <taxon>Candidatus Doudnaibacteriota</taxon>
    </lineage>
</organism>
<accession>A0A1F5P2Y8</accession>
<evidence type="ECO:0000313" key="1">
    <source>
        <dbReference type="EMBL" id="OGE84256.1"/>
    </source>
</evidence>
<comment type="caution">
    <text evidence="1">The sequence shown here is derived from an EMBL/GenBank/DDBJ whole genome shotgun (WGS) entry which is preliminary data.</text>
</comment>
<gene>
    <name evidence="1" type="ORF">A2846_04695</name>
</gene>
<dbReference type="AlphaFoldDB" id="A0A1F5P2Y8"/>
<sequence length="85" mass="10225">MKIGYSARFWRLYNKLPADIKILVKERLEIFKNDYLDPRLKTHKLTGELDGYYAFRINYAHRVIFKIFDKEIILMVAVGDHSIYQ</sequence>
<dbReference type="SUPFAM" id="SSF143011">
    <property type="entry name" value="RelE-like"/>
    <property type="match status" value="1"/>
</dbReference>
<name>A0A1F5P2Y8_9BACT</name>
<dbReference type="Gene3D" id="3.30.2310.20">
    <property type="entry name" value="RelE-like"/>
    <property type="match status" value="1"/>
</dbReference>
<dbReference type="EMBL" id="MFEN01000021">
    <property type="protein sequence ID" value="OGE84256.1"/>
    <property type="molecule type" value="Genomic_DNA"/>
</dbReference>